<dbReference type="Gene3D" id="1.25.40.20">
    <property type="entry name" value="Ankyrin repeat-containing domain"/>
    <property type="match status" value="2"/>
</dbReference>
<keyword evidence="3 4" id="KW-0040">ANK repeat</keyword>
<dbReference type="GO" id="GO:0005737">
    <property type="term" value="C:cytoplasm"/>
    <property type="evidence" value="ECO:0007669"/>
    <property type="project" value="TreeGrafter"/>
</dbReference>
<feature type="repeat" description="ANK" evidence="4">
    <location>
        <begin position="236"/>
        <end position="268"/>
    </location>
</feature>
<dbReference type="Pfam" id="PF12796">
    <property type="entry name" value="Ank_2"/>
    <property type="match status" value="3"/>
</dbReference>
<feature type="compositionally biased region" description="Polar residues" evidence="5">
    <location>
        <begin position="48"/>
        <end position="57"/>
    </location>
</feature>
<dbReference type="PROSITE" id="PS50088">
    <property type="entry name" value="ANK_REPEAT"/>
    <property type="match status" value="9"/>
</dbReference>
<dbReference type="SMART" id="SM00248">
    <property type="entry name" value="ANK"/>
    <property type="match status" value="11"/>
</dbReference>
<dbReference type="InterPro" id="IPR036770">
    <property type="entry name" value="Ankyrin_rpt-contain_sf"/>
</dbReference>
<feature type="region of interest" description="Disordered" evidence="5">
    <location>
        <begin position="31"/>
        <end position="85"/>
    </location>
</feature>
<comment type="pathway">
    <text evidence="1">Protein modification; protein ubiquitination.</text>
</comment>
<dbReference type="FunFam" id="1.10.750.20:FF:000001">
    <property type="entry name" value="Ankyrin repeat and SOCS box containing 1"/>
    <property type="match status" value="1"/>
</dbReference>
<keyword evidence="8" id="KW-1185">Reference proteome</keyword>
<dbReference type="GO" id="GO:0045087">
    <property type="term" value="P:innate immune response"/>
    <property type="evidence" value="ECO:0007669"/>
    <property type="project" value="TreeGrafter"/>
</dbReference>
<feature type="repeat" description="ANK" evidence="4">
    <location>
        <begin position="335"/>
        <end position="367"/>
    </location>
</feature>
<feature type="domain" description="SOCS box" evidence="6">
    <location>
        <begin position="589"/>
        <end position="630"/>
    </location>
</feature>
<evidence type="ECO:0000256" key="4">
    <source>
        <dbReference type="PROSITE-ProRule" id="PRU00023"/>
    </source>
</evidence>
<evidence type="ECO:0000313" key="8">
    <source>
        <dbReference type="Proteomes" id="UP001314229"/>
    </source>
</evidence>
<feature type="repeat" description="ANK" evidence="4">
    <location>
        <begin position="170"/>
        <end position="202"/>
    </location>
</feature>
<feature type="repeat" description="ANK" evidence="4">
    <location>
        <begin position="203"/>
        <end position="231"/>
    </location>
</feature>
<reference evidence="7 8" key="1">
    <citation type="submission" date="2024-01" db="EMBL/GenBank/DDBJ databases">
        <authorList>
            <person name="Alioto T."/>
            <person name="Alioto T."/>
            <person name="Gomez Garrido J."/>
        </authorList>
    </citation>
    <scope>NUCLEOTIDE SEQUENCE [LARGE SCALE GENOMIC DNA]</scope>
</reference>
<dbReference type="InterPro" id="IPR001496">
    <property type="entry name" value="SOCS_box"/>
</dbReference>
<dbReference type="Pfam" id="PF13637">
    <property type="entry name" value="Ank_4"/>
    <property type="match status" value="1"/>
</dbReference>
<dbReference type="CDD" id="cd03716">
    <property type="entry name" value="SOCS_ASB_like"/>
    <property type="match status" value="1"/>
</dbReference>
<dbReference type="SMART" id="SM00969">
    <property type="entry name" value="SOCS_box"/>
    <property type="match status" value="1"/>
</dbReference>
<proteinExistence type="predicted"/>
<evidence type="ECO:0000256" key="5">
    <source>
        <dbReference type="SAM" id="MobiDB-lite"/>
    </source>
</evidence>
<accession>A0AAV1QGF4</accession>
<feature type="repeat" description="ANK" evidence="4">
    <location>
        <begin position="269"/>
        <end position="301"/>
    </location>
</feature>
<evidence type="ECO:0000256" key="2">
    <source>
        <dbReference type="ARBA" id="ARBA00022737"/>
    </source>
</evidence>
<dbReference type="PROSITE" id="PS50297">
    <property type="entry name" value="ANK_REP_REGION"/>
    <property type="match status" value="8"/>
</dbReference>
<sequence length="641" mass="70351">MAVCEENLSDYSAYSELCDDELLQIAIQRSLTDTNQSSSASSARPAGPNQTNTNSIQRCVDPPRHRPYSPPPQPPPAQPAGVPNSANPPTGLSWFLYKGFARVLSPLQSLIMNGDSEALMDLVGRGSSSLTDQNDEGWIALHEAAYYGQLQCVQILIRAHPDSVNVCSSWSQTALLLAAWGGNTSCVEFLLKHGADVNIANKERETPLFTACERQSESVVELLLKFGAQVNRCTLQGETPLHIASIQGHVQICRMLLAAGARLQTRNIYGIQPLFRASQSGQADVIKFLAKKGADVNGQAGDGASPLFEACKNGHVSAVEMLLSLKADANRPKRSGLLPLHVAVLNHHTQIVTMLIPVTSRASIRHSGISPLHIAAEKDRDNIVKLLIEAGFDVNAKLSDERSLMYEDRRSTPLYFSVYNRNLEATQMLLEAGADPNRDVFNPLLIAVRLGWMEMAALLLRHGANVNAQISIHPSSFPSAILINMESLSMLKLLLDHGCDARSCFVCPHGLKPHPAFSMARHPTEELQVSGDEPPQNPIQFCEAVSRPSLFCVSGPIISLLLDYVDHVRLCSQLLEVLQSRSDWTSIVLKAATTRPLMQLCRLKIRRLLGVQRLQLLHKLPLPVPLIRFLLYDIHCSSELT</sequence>
<feature type="compositionally biased region" description="Pro residues" evidence="5">
    <location>
        <begin position="68"/>
        <end position="78"/>
    </location>
</feature>
<dbReference type="Gene3D" id="1.10.750.20">
    <property type="entry name" value="SOCS box"/>
    <property type="match status" value="1"/>
</dbReference>
<feature type="repeat" description="ANK" evidence="4">
    <location>
        <begin position="439"/>
        <end position="471"/>
    </location>
</feature>
<dbReference type="PANTHER" id="PTHR23206:SF7">
    <property type="entry name" value="PROTEIN KINASE DOMAIN-CONTAINING PROTEIN"/>
    <property type="match status" value="1"/>
</dbReference>
<protein>
    <submittedName>
        <fullName evidence="7">Ankyrin repeat and SOCS box protein 2-like</fullName>
    </submittedName>
</protein>
<dbReference type="SUPFAM" id="SSF48403">
    <property type="entry name" value="Ankyrin repeat"/>
    <property type="match status" value="1"/>
</dbReference>
<evidence type="ECO:0000256" key="3">
    <source>
        <dbReference type="ARBA" id="ARBA00023043"/>
    </source>
</evidence>
<gene>
    <name evidence="7" type="ORF">FSCOSCO3_A004966</name>
</gene>
<dbReference type="Pfam" id="PF07525">
    <property type="entry name" value="SOCS_box"/>
    <property type="match status" value="1"/>
</dbReference>
<evidence type="ECO:0000259" key="6">
    <source>
        <dbReference type="PROSITE" id="PS50225"/>
    </source>
</evidence>
<name>A0AAV1QGF4_SCOSC</name>
<dbReference type="InterPro" id="IPR036036">
    <property type="entry name" value="SOCS_box-like_dom_sf"/>
</dbReference>
<dbReference type="GO" id="GO:0035556">
    <property type="term" value="P:intracellular signal transduction"/>
    <property type="evidence" value="ECO:0007669"/>
    <property type="project" value="InterPro"/>
</dbReference>
<comment type="caution">
    <text evidence="7">The sequence shown here is derived from an EMBL/GenBank/DDBJ whole genome shotgun (WGS) entry which is preliminary data.</text>
</comment>
<feature type="repeat" description="ANK" evidence="4">
    <location>
        <begin position="302"/>
        <end position="334"/>
    </location>
</feature>
<keyword evidence="2" id="KW-0677">Repeat</keyword>
<organism evidence="7 8">
    <name type="scientific">Scomber scombrus</name>
    <name type="common">Atlantic mackerel</name>
    <name type="synonym">Scomber vernalis</name>
    <dbReference type="NCBI Taxonomy" id="13677"/>
    <lineage>
        <taxon>Eukaryota</taxon>
        <taxon>Metazoa</taxon>
        <taxon>Chordata</taxon>
        <taxon>Craniata</taxon>
        <taxon>Vertebrata</taxon>
        <taxon>Euteleostomi</taxon>
        <taxon>Actinopterygii</taxon>
        <taxon>Neopterygii</taxon>
        <taxon>Teleostei</taxon>
        <taxon>Neoteleostei</taxon>
        <taxon>Acanthomorphata</taxon>
        <taxon>Pelagiaria</taxon>
        <taxon>Scombriformes</taxon>
        <taxon>Scombridae</taxon>
        <taxon>Scomber</taxon>
    </lineage>
</organism>
<dbReference type="AlphaFoldDB" id="A0AAV1QGF4"/>
<dbReference type="Proteomes" id="UP001314229">
    <property type="component" value="Unassembled WGS sequence"/>
</dbReference>
<evidence type="ECO:0000256" key="1">
    <source>
        <dbReference type="ARBA" id="ARBA00004906"/>
    </source>
</evidence>
<dbReference type="InterPro" id="IPR002110">
    <property type="entry name" value="Ankyrin_rpt"/>
</dbReference>
<dbReference type="EMBL" id="CAWUFR010001041">
    <property type="protein sequence ID" value="CAK6982533.1"/>
    <property type="molecule type" value="Genomic_DNA"/>
</dbReference>
<evidence type="ECO:0000313" key="7">
    <source>
        <dbReference type="EMBL" id="CAK6982533.1"/>
    </source>
</evidence>
<dbReference type="SUPFAM" id="SSF158235">
    <property type="entry name" value="SOCS box-like"/>
    <property type="match status" value="1"/>
</dbReference>
<dbReference type="InterPro" id="IPR051631">
    <property type="entry name" value="Ankyrin-KH/SAM_domain"/>
</dbReference>
<feature type="repeat" description="ANK" evidence="4">
    <location>
        <begin position="409"/>
        <end position="437"/>
    </location>
</feature>
<dbReference type="PANTHER" id="PTHR23206">
    <property type="entry name" value="MASK PROTEIN"/>
    <property type="match status" value="1"/>
</dbReference>
<dbReference type="PRINTS" id="PR01415">
    <property type="entry name" value="ANKYRIN"/>
</dbReference>
<dbReference type="PROSITE" id="PS50225">
    <property type="entry name" value="SOCS"/>
    <property type="match status" value="1"/>
</dbReference>
<feature type="repeat" description="ANK" evidence="4">
    <location>
        <begin position="367"/>
        <end position="399"/>
    </location>
</feature>